<evidence type="ECO:0008006" key="4">
    <source>
        <dbReference type="Google" id="ProtNLM"/>
    </source>
</evidence>
<feature type="region of interest" description="Disordered" evidence="1">
    <location>
        <begin position="449"/>
        <end position="468"/>
    </location>
</feature>
<organism evidence="2 3">
    <name type="scientific">Gossypium trilobum</name>
    <dbReference type="NCBI Taxonomy" id="34281"/>
    <lineage>
        <taxon>Eukaryota</taxon>
        <taxon>Viridiplantae</taxon>
        <taxon>Streptophyta</taxon>
        <taxon>Embryophyta</taxon>
        <taxon>Tracheophyta</taxon>
        <taxon>Spermatophyta</taxon>
        <taxon>Magnoliopsida</taxon>
        <taxon>eudicotyledons</taxon>
        <taxon>Gunneridae</taxon>
        <taxon>Pentapetalae</taxon>
        <taxon>rosids</taxon>
        <taxon>malvids</taxon>
        <taxon>Malvales</taxon>
        <taxon>Malvaceae</taxon>
        <taxon>Malvoideae</taxon>
        <taxon>Gossypium</taxon>
    </lineage>
</organism>
<dbReference type="Proteomes" id="UP000593568">
    <property type="component" value="Unassembled WGS sequence"/>
</dbReference>
<accession>A0A7J9EC60</accession>
<feature type="compositionally biased region" description="Polar residues" evidence="1">
    <location>
        <begin position="455"/>
        <end position="468"/>
    </location>
</feature>
<reference evidence="2 3" key="1">
    <citation type="journal article" date="2019" name="Genome Biol. Evol.">
        <title>Insights into the evolution of the New World diploid cottons (Gossypium, subgenus Houzingenia) based on genome sequencing.</title>
        <authorList>
            <person name="Grover C.E."/>
            <person name="Arick M.A. 2nd"/>
            <person name="Thrash A."/>
            <person name="Conover J.L."/>
            <person name="Sanders W.S."/>
            <person name="Peterson D.G."/>
            <person name="Frelichowski J.E."/>
            <person name="Scheffler J.A."/>
            <person name="Scheffler B.E."/>
            <person name="Wendel J.F."/>
        </authorList>
    </citation>
    <scope>NUCLEOTIDE SEQUENCE [LARGE SCALE GENOMIC DNA]</scope>
    <source>
        <strain evidence="2">8</strain>
        <tissue evidence="2">Leaf</tissue>
    </source>
</reference>
<name>A0A7J9EC60_9ROSI</name>
<feature type="non-terminal residue" evidence="2">
    <location>
        <position position="1"/>
    </location>
</feature>
<dbReference type="EMBL" id="JABEZW010000007">
    <property type="protein sequence ID" value="MBA0770481.1"/>
    <property type="molecule type" value="Genomic_DNA"/>
</dbReference>
<evidence type="ECO:0000256" key="1">
    <source>
        <dbReference type="SAM" id="MobiDB-lite"/>
    </source>
</evidence>
<proteinExistence type="predicted"/>
<gene>
    <name evidence="2" type="ORF">Gotri_019111</name>
</gene>
<evidence type="ECO:0000313" key="2">
    <source>
        <dbReference type="EMBL" id="MBA0770481.1"/>
    </source>
</evidence>
<comment type="caution">
    <text evidence="2">The sequence shown here is derived from an EMBL/GenBank/DDBJ whole genome shotgun (WGS) entry which is preliminary data.</text>
</comment>
<keyword evidence="3" id="KW-1185">Reference proteome</keyword>
<dbReference type="AlphaFoldDB" id="A0A7J9EC60"/>
<protein>
    <recommendedName>
        <fullName evidence="4">DUF4283 domain-containing protein</fullName>
    </recommendedName>
</protein>
<evidence type="ECO:0000313" key="3">
    <source>
        <dbReference type="Proteomes" id="UP000593568"/>
    </source>
</evidence>
<sequence length="468" mass="53144">GKTSILGKLRVNSNAFDANNEIVLLDSFNPSSQDEILDGKISSFAAEDVCNMGLCLMVKLDLLFGLEKTWRWIGLHFTPNNADGSIMCNVLIPNNFIETKDHCEIEEQRSDEVIPSKVRRVRTLFEIEEKSISQLGVKKNWRGGKCNNKIPKPCSPMERGFGGFGIGFWVIQHLPRECNKIADCLAKMALEANQGLKIFEEIPREQLLNLVDEEEDAFCEDALVVDNEYKYFLIQPGEDPILVPLSTSEFWIQIHDLPTGMMTEVMAKKFGNFLWQFVEYDASIPTIGIHKFMCIRVCLDVTMSLKRKKKILIGKERVVYARAVAKRRNSSITKWLREADGSTSKQLEKESGFAGNNFGMERDTGHDWRRDVEKSYTNLNFMPLGYGKEAYFKGYATIHNMKNRRILGEVSKNGPMKLILVSENKPLETVERKKRKRMVGGGNVISVKVMEENTQDQSASSAGRSSRM</sequence>